<evidence type="ECO:0000313" key="1">
    <source>
        <dbReference type="EMBL" id="KKL13648.1"/>
    </source>
</evidence>
<organism evidence="1">
    <name type="scientific">marine sediment metagenome</name>
    <dbReference type="NCBI Taxonomy" id="412755"/>
    <lineage>
        <taxon>unclassified sequences</taxon>
        <taxon>metagenomes</taxon>
        <taxon>ecological metagenomes</taxon>
    </lineage>
</organism>
<name>A0A0F9DNX8_9ZZZZ</name>
<comment type="caution">
    <text evidence="1">The sequence shown here is derived from an EMBL/GenBank/DDBJ whole genome shotgun (WGS) entry which is preliminary data.</text>
</comment>
<proteinExistence type="predicted"/>
<evidence type="ECO:0008006" key="2">
    <source>
        <dbReference type="Google" id="ProtNLM"/>
    </source>
</evidence>
<sequence length="49" mass="5973">HIDHIIPIASFNYKTYNDEEFKQCCSLKNLQPLWAKDNRRKYSKIMEEI</sequence>
<protein>
    <recommendedName>
        <fullName evidence="2">HNH endonuclease</fullName>
    </recommendedName>
</protein>
<dbReference type="AlphaFoldDB" id="A0A0F9DNX8"/>
<gene>
    <name evidence="1" type="ORF">LCGC14_2523640</name>
</gene>
<dbReference type="EMBL" id="LAZR01040772">
    <property type="protein sequence ID" value="KKL13648.1"/>
    <property type="molecule type" value="Genomic_DNA"/>
</dbReference>
<accession>A0A0F9DNX8</accession>
<feature type="non-terminal residue" evidence="1">
    <location>
        <position position="1"/>
    </location>
</feature>
<reference evidence="1" key="1">
    <citation type="journal article" date="2015" name="Nature">
        <title>Complex archaea that bridge the gap between prokaryotes and eukaryotes.</title>
        <authorList>
            <person name="Spang A."/>
            <person name="Saw J.H."/>
            <person name="Jorgensen S.L."/>
            <person name="Zaremba-Niedzwiedzka K."/>
            <person name="Martijn J."/>
            <person name="Lind A.E."/>
            <person name="van Eijk R."/>
            <person name="Schleper C."/>
            <person name="Guy L."/>
            <person name="Ettema T.J."/>
        </authorList>
    </citation>
    <scope>NUCLEOTIDE SEQUENCE</scope>
</reference>